<evidence type="ECO:0000256" key="1">
    <source>
        <dbReference type="SAM" id="MobiDB-lite"/>
    </source>
</evidence>
<dbReference type="AlphaFoldDB" id="A0A1W0AB91"/>
<feature type="region of interest" description="Disordered" evidence="1">
    <location>
        <begin position="209"/>
        <end position="229"/>
    </location>
</feature>
<evidence type="ECO:0000313" key="2">
    <source>
        <dbReference type="EMBL" id="OQS07546.1"/>
    </source>
</evidence>
<sequence>MNGGLGGSPPRELYDSGAVDVELEAHEDQMSSGDVCPTPGSCFPVPGDKFDTFADLENRLKVHSLDHGFQLARSTHLFSTTLALELFRVKSPLIRVVHRGSFYCSYKVCPEDSTKKCTWRITFTFDRGLLKYVIKSERYCIEHSHHLGEDAANASAIHREGQLYEAELDQIQTMARQDISIPEIRSRMQAIYPGKDYTPDLLRRIVKKTKEQAGRPASSDSPGNGIPATPQVRAELRAIPPRSASALQESEQEQRYVELQQRFNQIVSKVINDPHRLKLFSLNLVAFEHSLTSPLPVQLPPTSMLIPQLPANFDRYQPSQRPRQKRQRTSHEGEPDGLPSDGGHI</sequence>
<dbReference type="Proteomes" id="UP000243217">
    <property type="component" value="Unassembled WGS sequence"/>
</dbReference>
<reference evidence="2 3" key="1">
    <citation type="journal article" date="2014" name="Genome Biol. Evol.">
        <title>The secreted proteins of Achlya hypogyna and Thraustotheca clavata identify the ancestral oomycete secretome and reveal gene acquisitions by horizontal gene transfer.</title>
        <authorList>
            <person name="Misner I."/>
            <person name="Blouin N."/>
            <person name="Leonard G."/>
            <person name="Richards T.A."/>
            <person name="Lane C.E."/>
        </authorList>
    </citation>
    <scope>NUCLEOTIDE SEQUENCE [LARGE SCALE GENOMIC DNA]</scope>
    <source>
        <strain evidence="2 3">ATCC 34112</strain>
    </source>
</reference>
<accession>A0A1W0AB91</accession>
<dbReference type="OrthoDB" id="63480at2759"/>
<comment type="caution">
    <text evidence="2">The sequence shown here is derived from an EMBL/GenBank/DDBJ whole genome shotgun (WGS) entry which is preliminary data.</text>
</comment>
<organism evidence="2 3">
    <name type="scientific">Thraustotheca clavata</name>
    <dbReference type="NCBI Taxonomy" id="74557"/>
    <lineage>
        <taxon>Eukaryota</taxon>
        <taxon>Sar</taxon>
        <taxon>Stramenopiles</taxon>
        <taxon>Oomycota</taxon>
        <taxon>Saprolegniomycetes</taxon>
        <taxon>Saprolegniales</taxon>
        <taxon>Achlyaceae</taxon>
        <taxon>Thraustotheca</taxon>
    </lineage>
</organism>
<dbReference type="EMBL" id="JNBS01000230">
    <property type="protein sequence ID" value="OQS07546.1"/>
    <property type="molecule type" value="Genomic_DNA"/>
</dbReference>
<keyword evidence="3" id="KW-1185">Reference proteome</keyword>
<name>A0A1W0AB91_9STRA</name>
<feature type="region of interest" description="Disordered" evidence="1">
    <location>
        <begin position="313"/>
        <end position="345"/>
    </location>
</feature>
<gene>
    <name evidence="2" type="ORF">THRCLA_00439</name>
</gene>
<proteinExistence type="predicted"/>
<protein>
    <submittedName>
        <fullName evidence="2">Uncharacterized protein</fullName>
    </submittedName>
</protein>
<evidence type="ECO:0000313" key="3">
    <source>
        <dbReference type="Proteomes" id="UP000243217"/>
    </source>
</evidence>